<keyword evidence="7 12" id="KW-0862">Zinc</keyword>
<evidence type="ECO:0000256" key="8">
    <source>
        <dbReference type="ARBA" id="ARBA00023002"/>
    </source>
</evidence>
<dbReference type="InterPro" id="IPR012131">
    <property type="entry name" value="Hstdl_DH"/>
</dbReference>
<feature type="binding site" evidence="12 17">
    <location>
        <position position="270"/>
    </location>
    <ligand>
        <name>Zn(2+)</name>
        <dbReference type="ChEBI" id="CHEBI:29105"/>
    </ligand>
</feature>
<dbReference type="GO" id="GO:0000105">
    <property type="term" value="P:L-histidine biosynthetic process"/>
    <property type="evidence" value="ECO:0007669"/>
    <property type="project" value="UniProtKB-UniRule"/>
</dbReference>
<dbReference type="AlphaFoldDB" id="A0A1I4CN19"/>
<dbReference type="PANTHER" id="PTHR21256:SF2">
    <property type="entry name" value="HISTIDINE BIOSYNTHESIS TRIFUNCTIONAL PROTEIN"/>
    <property type="match status" value="1"/>
</dbReference>
<dbReference type="CDD" id="cd06572">
    <property type="entry name" value="Histidinol_dh"/>
    <property type="match status" value="1"/>
</dbReference>
<dbReference type="UniPathway" id="UPA00031">
    <property type="reaction ID" value="UER00014"/>
</dbReference>
<keyword evidence="5 12" id="KW-0028">Amino-acid biosynthesis</keyword>
<dbReference type="Proteomes" id="UP000198725">
    <property type="component" value="Unassembled WGS sequence"/>
</dbReference>
<feature type="binding site" evidence="12 17">
    <location>
        <position position="267"/>
    </location>
    <ligand>
        <name>Zn(2+)</name>
        <dbReference type="ChEBI" id="CHEBI:29105"/>
    </ligand>
</feature>
<protein>
    <recommendedName>
        <fullName evidence="4 12">Histidinol dehydrogenase</fullName>
        <shortName evidence="12">HDH</shortName>
        <ecNumber evidence="4 12">1.1.1.23</ecNumber>
    </recommendedName>
</protein>
<keyword evidence="9 12" id="KW-0520">NAD</keyword>
<dbReference type="InterPro" id="IPR022695">
    <property type="entry name" value="Histidinol_DH_monofunct"/>
</dbReference>
<dbReference type="FunFam" id="1.20.5.1300:FF:000001">
    <property type="entry name" value="Histidine biosynthesis trifunctional protein"/>
    <property type="match status" value="1"/>
</dbReference>
<dbReference type="PANTHER" id="PTHR21256">
    <property type="entry name" value="HISTIDINOL DEHYDROGENASE HDH"/>
    <property type="match status" value="1"/>
</dbReference>
<comment type="pathway">
    <text evidence="2 12">Amino-acid biosynthesis; L-histidine biosynthesis; L-histidine from 5-phospho-alpha-D-ribose 1-diphosphate: step 9/9.</text>
</comment>
<dbReference type="GO" id="GO:0051287">
    <property type="term" value="F:NAD binding"/>
    <property type="evidence" value="ECO:0007669"/>
    <property type="project" value="InterPro"/>
</dbReference>
<proteinExistence type="inferred from homology"/>
<dbReference type="Gene3D" id="1.20.5.1300">
    <property type="match status" value="1"/>
</dbReference>
<dbReference type="InterPro" id="IPR001692">
    <property type="entry name" value="Histidinol_DH_CS"/>
</dbReference>
<name>A0A1I4CN19_9GAMM</name>
<evidence type="ECO:0000256" key="17">
    <source>
        <dbReference type="PIRSR" id="PIRSR000099-4"/>
    </source>
</evidence>
<evidence type="ECO:0000256" key="13">
    <source>
        <dbReference type="PIRNR" id="PIRNR000099"/>
    </source>
</evidence>
<comment type="catalytic activity">
    <reaction evidence="11 12">
        <text>L-histidinol + 2 NAD(+) + H2O = L-histidine + 2 NADH + 3 H(+)</text>
        <dbReference type="Rhea" id="RHEA:20641"/>
        <dbReference type="ChEBI" id="CHEBI:15377"/>
        <dbReference type="ChEBI" id="CHEBI:15378"/>
        <dbReference type="ChEBI" id="CHEBI:57540"/>
        <dbReference type="ChEBI" id="CHEBI:57595"/>
        <dbReference type="ChEBI" id="CHEBI:57699"/>
        <dbReference type="ChEBI" id="CHEBI:57945"/>
        <dbReference type="EC" id="1.1.1.23"/>
    </reaction>
</comment>
<evidence type="ECO:0000256" key="18">
    <source>
        <dbReference type="RuleBase" id="RU004175"/>
    </source>
</evidence>
<evidence type="ECO:0000256" key="1">
    <source>
        <dbReference type="ARBA" id="ARBA00003850"/>
    </source>
</evidence>
<dbReference type="SUPFAM" id="SSF53720">
    <property type="entry name" value="ALDH-like"/>
    <property type="match status" value="1"/>
</dbReference>
<feature type="binding site" evidence="12 16">
    <location>
        <position position="270"/>
    </location>
    <ligand>
        <name>substrate</name>
    </ligand>
</feature>
<sequence>MNTKEITVQRLAWAQLDEAARREALARPAQSRNDELRVGVERIIEAVRKGGDAALRELSATYDHCTLDAIEVGAAEFDAAEATLAPALKAAIHEAAARIETFHRATAPQPAGVDTAPGVRVERMLRPITRVGLYVPAGTAPLPSTALMLGVPARIAGCREVVLCSPARADGQCDAAVLYAARVTGVHKVFKLGGAQAIAAMAYGTASVPGCDKLFGPGNAWVTEAKLQVSSDPEGAAIDMPAGPSEVLVIADAQANPVFVAADLLSQAEHGPDSQVILLSDSDALLDSVEREVQRQCAELPRAEIAVQALSRSRLIRVASLDQAVQVSNRYAPEHLILQVADPRALLNGIDSAGSVFLGAWTPESVGDYCSGSNHVLPTYGYARSYSGVSVASFQKQITVQQLSAEGLRAIGPCTAILAAAEQLEAHRRAVTLRLAALGDDVLVPPSTENVA</sequence>
<evidence type="ECO:0000256" key="5">
    <source>
        <dbReference type="ARBA" id="ARBA00022605"/>
    </source>
</evidence>
<keyword evidence="20" id="KW-1185">Reference proteome</keyword>
<dbReference type="PRINTS" id="PR00083">
    <property type="entry name" value="HOLDHDRGNASE"/>
</dbReference>
<keyword evidence="10 12" id="KW-0368">Histidine biosynthesis</keyword>
<feature type="binding site" evidence="12 16">
    <location>
        <position position="427"/>
    </location>
    <ligand>
        <name>substrate</name>
    </ligand>
</feature>
<dbReference type="EC" id="1.1.1.23" evidence="4 12"/>
<dbReference type="Gene3D" id="3.40.50.1980">
    <property type="entry name" value="Nitrogenase molybdenum iron protein domain"/>
    <property type="match status" value="2"/>
</dbReference>
<keyword evidence="6 12" id="KW-0479">Metal-binding</keyword>
<accession>A0A1I4CN19</accession>
<evidence type="ECO:0000256" key="7">
    <source>
        <dbReference type="ARBA" id="ARBA00022833"/>
    </source>
</evidence>
<reference evidence="20" key="1">
    <citation type="submission" date="2016-10" db="EMBL/GenBank/DDBJ databases">
        <authorList>
            <person name="Varghese N."/>
            <person name="Submissions S."/>
        </authorList>
    </citation>
    <scope>NUCLEOTIDE SEQUENCE [LARGE SCALE GENOMIC DNA]</scope>
    <source>
        <strain evidence="20">MO64</strain>
    </source>
</reference>
<comment type="cofactor">
    <cofactor evidence="12 17">
        <name>Zn(2+)</name>
        <dbReference type="ChEBI" id="CHEBI:29105"/>
    </cofactor>
    <text evidence="12 17">Binds 1 zinc ion per subunit.</text>
</comment>
<feature type="binding site" evidence="12 17">
    <location>
        <position position="368"/>
    </location>
    <ligand>
        <name>Zn(2+)</name>
        <dbReference type="ChEBI" id="CHEBI:29105"/>
    </ligand>
</feature>
<comment type="function">
    <text evidence="1 12">Catalyzes the sequential NAD-dependent oxidations of L-histidinol to L-histidinaldehyde and then to L-histidine.</text>
</comment>
<feature type="active site" description="Proton acceptor" evidence="12 14">
    <location>
        <position position="334"/>
    </location>
</feature>
<evidence type="ECO:0000256" key="3">
    <source>
        <dbReference type="ARBA" id="ARBA00010178"/>
    </source>
</evidence>
<dbReference type="HAMAP" id="MF_01024">
    <property type="entry name" value="HisD"/>
    <property type="match status" value="1"/>
</dbReference>
<evidence type="ECO:0000256" key="12">
    <source>
        <dbReference type="HAMAP-Rule" id="MF_01024"/>
    </source>
</evidence>
<evidence type="ECO:0000256" key="6">
    <source>
        <dbReference type="ARBA" id="ARBA00022723"/>
    </source>
</evidence>
<dbReference type="FunFam" id="3.40.50.1980:FF:000001">
    <property type="entry name" value="Histidinol dehydrogenase"/>
    <property type="match status" value="1"/>
</dbReference>
<dbReference type="GO" id="GO:0005829">
    <property type="term" value="C:cytosol"/>
    <property type="evidence" value="ECO:0007669"/>
    <property type="project" value="TreeGrafter"/>
</dbReference>
<evidence type="ECO:0000256" key="2">
    <source>
        <dbReference type="ARBA" id="ARBA00004940"/>
    </source>
</evidence>
<evidence type="ECO:0000256" key="11">
    <source>
        <dbReference type="ARBA" id="ARBA00049489"/>
    </source>
</evidence>
<feature type="binding site" evidence="12 17">
    <location>
        <position position="427"/>
    </location>
    <ligand>
        <name>Zn(2+)</name>
        <dbReference type="ChEBI" id="CHEBI:29105"/>
    </ligand>
</feature>
<gene>
    <name evidence="12" type="primary">hisD</name>
    <name evidence="19" type="ORF">SAMN05192579_10748</name>
</gene>
<evidence type="ECO:0000256" key="10">
    <source>
        <dbReference type="ARBA" id="ARBA00023102"/>
    </source>
</evidence>
<feature type="binding site" evidence="12 16">
    <location>
        <position position="335"/>
    </location>
    <ligand>
        <name>substrate</name>
    </ligand>
</feature>
<dbReference type="EMBL" id="FOSR01000007">
    <property type="protein sequence ID" value="SFK81677.1"/>
    <property type="molecule type" value="Genomic_DNA"/>
</dbReference>
<dbReference type="Pfam" id="PF00815">
    <property type="entry name" value="Histidinol_dh"/>
    <property type="match status" value="1"/>
</dbReference>
<comment type="similarity">
    <text evidence="3 12 13 18">Belongs to the histidinol dehydrogenase family.</text>
</comment>
<dbReference type="PIRSF" id="PIRSF000099">
    <property type="entry name" value="Histidinol_dh"/>
    <property type="match status" value="1"/>
</dbReference>
<evidence type="ECO:0000256" key="9">
    <source>
        <dbReference type="ARBA" id="ARBA00023027"/>
    </source>
</evidence>
<evidence type="ECO:0000313" key="19">
    <source>
        <dbReference type="EMBL" id="SFK81677.1"/>
    </source>
</evidence>
<evidence type="ECO:0000256" key="16">
    <source>
        <dbReference type="PIRSR" id="PIRSR000099-3"/>
    </source>
</evidence>
<dbReference type="GO" id="GO:0008270">
    <property type="term" value="F:zinc ion binding"/>
    <property type="evidence" value="ECO:0007669"/>
    <property type="project" value="UniProtKB-UniRule"/>
</dbReference>
<dbReference type="PROSITE" id="PS00611">
    <property type="entry name" value="HISOL_DEHYDROGENASE"/>
    <property type="match status" value="1"/>
</dbReference>
<dbReference type="InterPro" id="IPR016161">
    <property type="entry name" value="Ald_DH/histidinol_DH"/>
</dbReference>
<organism evidence="19 20">
    <name type="scientific">Rhodanobacter glycinis</name>
    <dbReference type="NCBI Taxonomy" id="582702"/>
    <lineage>
        <taxon>Bacteria</taxon>
        <taxon>Pseudomonadati</taxon>
        <taxon>Pseudomonadota</taxon>
        <taxon>Gammaproteobacteria</taxon>
        <taxon>Lysobacterales</taxon>
        <taxon>Rhodanobacteraceae</taxon>
        <taxon>Rhodanobacter</taxon>
    </lineage>
</organism>
<evidence type="ECO:0000256" key="14">
    <source>
        <dbReference type="PIRSR" id="PIRSR000099-1"/>
    </source>
</evidence>
<dbReference type="NCBIfam" id="TIGR00069">
    <property type="entry name" value="hisD"/>
    <property type="match status" value="1"/>
</dbReference>
<feature type="binding site" evidence="12 16">
    <location>
        <position position="267"/>
    </location>
    <ligand>
        <name>substrate</name>
    </ligand>
</feature>
<feature type="active site" description="Proton acceptor" evidence="12 14">
    <location>
        <position position="335"/>
    </location>
</feature>
<feature type="binding site" evidence="12 15">
    <location>
        <position position="219"/>
    </location>
    <ligand>
        <name>NAD(+)</name>
        <dbReference type="ChEBI" id="CHEBI:57540"/>
    </ligand>
</feature>
<keyword evidence="8 12" id="KW-0560">Oxidoreductase</keyword>
<feature type="binding site" evidence="12 16">
    <location>
        <position position="368"/>
    </location>
    <ligand>
        <name>substrate</name>
    </ligand>
</feature>
<feature type="binding site" evidence="12 15">
    <location>
        <position position="196"/>
    </location>
    <ligand>
        <name>NAD(+)</name>
        <dbReference type="ChEBI" id="CHEBI:57540"/>
    </ligand>
</feature>
<evidence type="ECO:0000256" key="15">
    <source>
        <dbReference type="PIRSR" id="PIRSR000099-2"/>
    </source>
</evidence>
<feature type="binding site" evidence="12 16">
    <location>
        <position position="245"/>
    </location>
    <ligand>
        <name>substrate</name>
    </ligand>
</feature>
<dbReference type="GO" id="GO:0004399">
    <property type="term" value="F:histidinol dehydrogenase activity"/>
    <property type="evidence" value="ECO:0007669"/>
    <property type="project" value="UniProtKB-UniRule"/>
</dbReference>
<evidence type="ECO:0000256" key="4">
    <source>
        <dbReference type="ARBA" id="ARBA00012965"/>
    </source>
</evidence>
<feature type="binding site" evidence="12 15">
    <location>
        <position position="134"/>
    </location>
    <ligand>
        <name>NAD(+)</name>
        <dbReference type="ChEBI" id="CHEBI:57540"/>
    </ligand>
</feature>
<evidence type="ECO:0000313" key="20">
    <source>
        <dbReference type="Proteomes" id="UP000198725"/>
    </source>
</evidence>
<dbReference type="FunFam" id="3.40.50.1980:FF:000002">
    <property type="entry name" value="Histidinol dehydrogenase, chloroplastic"/>
    <property type="match status" value="1"/>
</dbReference>
<feature type="binding site" evidence="12 16">
    <location>
        <position position="422"/>
    </location>
    <ligand>
        <name>substrate</name>
    </ligand>
</feature>